<feature type="signal peptide" evidence="1">
    <location>
        <begin position="1"/>
        <end position="19"/>
    </location>
</feature>
<organism evidence="2">
    <name type="scientific">Phytophthora nicotianae</name>
    <name type="common">Potato buckeye rot agent</name>
    <name type="synonym">Phytophthora parasitica</name>
    <dbReference type="NCBI Taxonomy" id="4792"/>
    <lineage>
        <taxon>Eukaryota</taxon>
        <taxon>Sar</taxon>
        <taxon>Stramenopiles</taxon>
        <taxon>Oomycota</taxon>
        <taxon>Peronosporomycetes</taxon>
        <taxon>Peronosporales</taxon>
        <taxon>Peronosporaceae</taxon>
        <taxon>Phytophthora</taxon>
    </lineage>
</organism>
<protein>
    <recommendedName>
        <fullName evidence="3">RxLR effector protein</fullName>
    </recommendedName>
</protein>
<feature type="chain" id="PRO_5004816415" description="RxLR effector protein" evidence="1">
    <location>
        <begin position="20"/>
        <end position="82"/>
    </location>
</feature>
<evidence type="ECO:0008006" key="3">
    <source>
        <dbReference type="Google" id="ProtNLM"/>
    </source>
</evidence>
<dbReference type="EMBL" id="KI686917">
    <property type="protein sequence ID" value="ETK84007.1"/>
    <property type="molecule type" value="Genomic_DNA"/>
</dbReference>
<keyword evidence="1" id="KW-0732">Signal</keyword>
<accession>W2GLZ9</accession>
<reference evidence="2" key="1">
    <citation type="submission" date="2013-11" db="EMBL/GenBank/DDBJ databases">
        <title>The Genome Sequence of Phytophthora parasitica CJ02B3.</title>
        <authorList>
            <consortium name="The Broad Institute Genomics Platform"/>
            <person name="Russ C."/>
            <person name="Tyler B."/>
            <person name="Panabieres F."/>
            <person name="Shan W."/>
            <person name="Tripathy S."/>
            <person name="Grunwald N."/>
            <person name="Machado M."/>
            <person name="Johnson C.S."/>
            <person name="Arredondo F."/>
            <person name="Hong C."/>
            <person name="Coffey M."/>
            <person name="Young S.K."/>
            <person name="Zeng Q."/>
            <person name="Gargeya S."/>
            <person name="Fitzgerald M."/>
            <person name="Abouelleil A."/>
            <person name="Alvarado L."/>
            <person name="Chapman S.B."/>
            <person name="Gainer-Dewar J."/>
            <person name="Goldberg J."/>
            <person name="Griggs A."/>
            <person name="Gujja S."/>
            <person name="Hansen M."/>
            <person name="Howarth C."/>
            <person name="Imamovic A."/>
            <person name="Ireland A."/>
            <person name="Larimer J."/>
            <person name="McCowan C."/>
            <person name="Murphy C."/>
            <person name="Pearson M."/>
            <person name="Poon T.W."/>
            <person name="Priest M."/>
            <person name="Roberts A."/>
            <person name="Saif S."/>
            <person name="Shea T."/>
            <person name="Sykes S."/>
            <person name="Wortman J."/>
            <person name="Nusbaum C."/>
            <person name="Birren B."/>
        </authorList>
    </citation>
    <scope>NUCLEOTIDE SEQUENCE [LARGE SCALE GENOMIC DNA]</scope>
    <source>
        <strain evidence="2">CJ02B3</strain>
    </source>
</reference>
<evidence type="ECO:0000313" key="2">
    <source>
        <dbReference type="EMBL" id="ETK84007.1"/>
    </source>
</evidence>
<dbReference type="AlphaFoldDB" id="W2GLZ9"/>
<dbReference type="Proteomes" id="UP000053236">
    <property type="component" value="Unassembled WGS sequence"/>
</dbReference>
<evidence type="ECO:0000256" key="1">
    <source>
        <dbReference type="SAM" id="SignalP"/>
    </source>
</evidence>
<gene>
    <name evidence="2" type="ORF">L915_10970</name>
</gene>
<proteinExistence type="predicted"/>
<sequence length="82" mass="9059">MLKELSFTIYAVILQFASSTPSVPKPKTPIDCFKTNFSPFLSSLRKLLLPPGSTLDHNGRDMKVDGTSNEQAVDIYNLLVCP</sequence>
<name>W2GLZ9_PHYNI</name>